<dbReference type="InterPro" id="IPR011009">
    <property type="entry name" value="Kinase-like_dom_sf"/>
</dbReference>
<dbReference type="STRING" id="299467.A0A443SHL4"/>
<keyword evidence="3" id="KW-0418">Kinase</keyword>
<evidence type="ECO:0000313" key="4">
    <source>
        <dbReference type="Proteomes" id="UP000288716"/>
    </source>
</evidence>
<dbReference type="OrthoDB" id="427480at2759"/>
<gene>
    <name evidence="3" type="ORF">B4U80_11140</name>
</gene>
<dbReference type="PANTHER" id="PTHR43173:SF19">
    <property type="entry name" value="AARF DOMAIN-CONTAINING PROTEIN KINASE 1"/>
    <property type="match status" value="1"/>
</dbReference>
<dbReference type="GO" id="GO:0004672">
    <property type="term" value="F:protein kinase activity"/>
    <property type="evidence" value="ECO:0007669"/>
    <property type="project" value="InterPro"/>
</dbReference>
<dbReference type="SMART" id="SM00220">
    <property type="entry name" value="S_TKc"/>
    <property type="match status" value="1"/>
</dbReference>
<keyword evidence="3" id="KW-0808">Transferase</keyword>
<dbReference type="Pfam" id="PF03109">
    <property type="entry name" value="ABC1"/>
    <property type="match status" value="1"/>
</dbReference>
<dbReference type="GO" id="GO:0007005">
    <property type="term" value="P:mitochondrion organization"/>
    <property type="evidence" value="ECO:0007669"/>
    <property type="project" value="TreeGrafter"/>
</dbReference>
<feature type="domain" description="Protein kinase" evidence="2">
    <location>
        <begin position="154"/>
        <end position="398"/>
    </location>
</feature>
<dbReference type="PANTHER" id="PTHR43173">
    <property type="entry name" value="ABC1 FAMILY PROTEIN"/>
    <property type="match status" value="1"/>
</dbReference>
<keyword evidence="4" id="KW-1185">Reference proteome</keyword>
<dbReference type="InterPro" id="IPR004147">
    <property type="entry name" value="ABC1_dom"/>
</dbReference>
<dbReference type="SUPFAM" id="SSF56112">
    <property type="entry name" value="Protein kinase-like (PK-like)"/>
    <property type="match status" value="1"/>
</dbReference>
<name>A0A443SHL4_9ACAR</name>
<feature type="non-terminal residue" evidence="3">
    <location>
        <position position="1"/>
    </location>
</feature>
<proteinExistence type="inferred from homology"/>
<organism evidence="3 4">
    <name type="scientific">Leptotrombidium deliense</name>
    <dbReference type="NCBI Taxonomy" id="299467"/>
    <lineage>
        <taxon>Eukaryota</taxon>
        <taxon>Metazoa</taxon>
        <taxon>Ecdysozoa</taxon>
        <taxon>Arthropoda</taxon>
        <taxon>Chelicerata</taxon>
        <taxon>Arachnida</taxon>
        <taxon>Acari</taxon>
        <taxon>Acariformes</taxon>
        <taxon>Trombidiformes</taxon>
        <taxon>Prostigmata</taxon>
        <taxon>Anystina</taxon>
        <taxon>Parasitengona</taxon>
        <taxon>Trombiculoidea</taxon>
        <taxon>Trombiculidae</taxon>
        <taxon>Leptotrombidium</taxon>
    </lineage>
</organism>
<comment type="similarity">
    <text evidence="1">Belongs to the protein kinase superfamily. ADCK protein kinase family.</text>
</comment>
<dbReference type="InterPro" id="IPR051130">
    <property type="entry name" value="Mito_struct-func_regulator"/>
</dbReference>
<dbReference type="AlphaFoldDB" id="A0A443SHL4"/>
<dbReference type="InterPro" id="IPR045307">
    <property type="entry name" value="ADCK1_dom"/>
</dbReference>
<dbReference type="Proteomes" id="UP000288716">
    <property type="component" value="Unassembled WGS sequence"/>
</dbReference>
<protein>
    <submittedName>
        <fullName evidence="3">Putative aarF domain-containing protein kinase 1-like protein</fullName>
    </submittedName>
</protein>
<sequence length="517" mass="58876">FVFKIMLRRILKYSSIGVGVGVAGGCAAVLHANEWRVSNLGIVRLGRAAVTVGSIVVDYKLNLHGATDDNEETVKKWSEVHNRSAHRLLNLCCKNGGVFIKVGQHIATLEFLVPKEYCNVLKVLHSKAPTSTYEEIMNVMKKDLKQNPDDIFVEFDKEPIGTASLAQVYKAKLKTGEVVAVKVQHPHVRSHSLVDMTTMDMLVKTVAKIFPEFSFLWLAEQMKLNLPLELDFIHEAHNAERVQRMFSCFPWLKIPEIHWQYCTERVLTMEFLEGGEVTDKSYMERNGINVREISNLIGQLYSRMIFNEGYVHCDPHPGNILIRNGSNGVEVVLLDHGLYTTLPENFRHQYSQLWLAIINGDKDAIKKWGQELGTGDLYPLLACILAKKPWNTVSAGLANADTSNSKKEDEELRQYAREYFPQIAKILSLVSREMLLVLKTNDLLRGIETSLGTKGEKRAFITMSKCCIEAVYETQLKHCHTYLQSLSLNIQRHWTHMKLNIFQLYLWLMSSLFSAYA</sequence>
<evidence type="ECO:0000259" key="2">
    <source>
        <dbReference type="SMART" id="SM00220"/>
    </source>
</evidence>
<dbReference type="VEuPathDB" id="VectorBase:LDEU005019"/>
<dbReference type="GO" id="GO:0005524">
    <property type="term" value="F:ATP binding"/>
    <property type="evidence" value="ECO:0007669"/>
    <property type="project" value="InterPro"/>
</dbReference>
<dbReference type="GO" id="GO:0055088">
    <property type="term" value="P:lipid homeostasis"/>
    <property type="evidence" value="ECO:0007669"/>
    <property type="project" value="TreeGrafter"/>
</dbReference>
<comment type="caution">
    <text evidence="3">The sequence shown here is derived from an EMBL/GenBank/DDBJ whole genome shotgun (WGS) entry which is preliminary data.</text>
</comment>
<accession>A0A443SHL4</accession>
<dbReference type="GO" id="GO:0005743">
    <property type="term" value="C:mitochondrial inner membrane"/>
    <property type="evidence" value="ECO:0007669"/>
    <property type="project" value="TreeGrafter"/>
</dbReference>
<dbReference type="Gene3D" id="1.10.510.10">
    <property type="entry name" value="Transferase(Phosphotransferase) domain 1"/>
    <property type="match status" value="1"/>
</dbReference>
<dbReference type="InterPro" id="IPR000719">
    <property type="entry name" value="Prot_kinase_dom"/>
</dbReference>
<evidence type="ECO:0000256" key="1">
    <source>
        <dbReference type="ARBA" id="ARBA00009670"/>
    </source>
</evidence>
<dbReference type="CDD" id="cd13969">
    <property type="entry name" value="ADCK1-like"/>
    <property type="match status" value="1"/>
</dbReference>
<evidence type="ECO:0000313" key="3">
    <source>
        <dbReference type="EMBL" id="RWS27021.1"/>
    </source>
</evidence>
<dbReference type="EMBL" id="NCKV01002311">
    <property type="protein sequence ID" value="RWS27021.1"/>
    <property type="molecule type" value="Genomic_DNA"/>
</dbReference>
<reference evidence="3 4" key="1">
    <citation type="journal article" date="2018" name="Gigascience">
        <title>Genomes of trombidid mites reveal novel predicted allergens and laterally-transferred genes associated with secondary metabolism.</title>
        <authorList>
            <person name="Dong X."/>
            <person name="Chaisiri K."/>
            <person name="Xia D."/>
            <person name="Armstrong S.D."/>
            <person name="Fang Y."/>
            <person name="Donnelly M.J."/>
            <person name="Kadowaki T."/>
            <person name="McGarry J.W."/>
            <person name="Darby A.C."/>
            <person name="Makepeace B.L."/>
        </authorList>
    </citation>
    <scope>NUCLEOTIDE SEQUENCE [LARGE SCALE GENOMIC DNA]</scope>
    <source>
        <strain evidence="3">UoL-UT</strain>
    </source>
</reference>